<organism evidence="1">
    <name type="scientific">Fervidobacterium pennivorans</name>
    <dbReference type="NCBI Taxonomy" id="93466"/>
    <lineage>
        <taxon>Bacteria</taxon>
        <taxon>Thermotogati</taxon>
        <taxon>Thermotogota</taxon>
        <taxon>Thermotogae</taxon>
        <taxon>Thermotogales</taxon>
        <taxon>Fervidobacteriaceae</taxon>
        <taxon>Fervidobacterium</taxon>
    </lineage>
</organism>
<comment type="caution">
    <text evidence="1">The sequence shown here is derived from an EMBL/GenBank/DDBJ whole genome shotgun (WGS) entry which is preliminary data.</text>
</comment>
<protein>
    <submittedName>
        <fullName evidence="1">Uncharacterized protein</fullName>
    </submittedName>
</protein>
<accession>A0A7C4RYR6</accession>
<sequence length="100" mass="11464">MYIKTASSIPYAYLFVSDLDGNIDFLFEINKPSESISAEADFPKGTDKSEEYVIAVALNRSSRIVKKIKSLDELEAFVKKEFKPSEWQIAFEKYTILRAE</sequence>
<name>A0A7C4RYR6_FERPE</name>
<dbReference type="AlphaFoldDB" id="A0A7C4RYR6"/>
<evidence type="ECO:0000313" key="1">
    <source>
        <dbReference type="EMBL" id="HGU42602.1"/>
    </source>
</evidence>
<reference evidence="1" key="1">
    <citation type="journal article" date="2020" name="mSystems">
        <title>Genome- and Community-Level Interaction Insights into Carbon Utilization and Element Cycling Functions of Hydrothermarchaeota in Hydrothermal Sediment.</title>
        <authorList>
            <person name="Zhou Z."/>
            <person name="Liu Y."/>
            <person name="Xu W."/>
            <person name="Pan J."/>
            <person name="Luo Z.H."/>
            <person name="Li M."/>
        </authorList>
    </citation>
    <scope>NUCLEOTIDE SEQUENCE [LARGE SCALE GENOMIC DNA]</scope>
    <source>
        <strain evidence="1">SpSt-604</strain>
    </source>
</reference>
<proteinExistence type="predicted"/>
<dbReference type="EMBL" id="DSZT01000214">
    <property type="protein sequence ID" value="HGU42602.1"/>
    <property type="molecule type" value="Genomic_DNA"/>
</dbReference>
<gene>
    <name evidence="1" type="ORF">ENT72_06785</name>
</gene>